<organism evidence="2 3">
    <name type="scientific">Thioalkalicoccus limnaeus</name>
    <dbReference type="NCBI Taxonomy" id="120681"/>
    <lineage>
        <taxon>Bacteria</taxon>
        <taxon>Pseudomonadati</taxon>
        <taxon>Pseudomonadota</taxon>
        <taxon>Gammaproteobacteria</taxon>
        <taxon>Chromatiales</taxon>
        <taxon>Chromatiaceae</taxon>
        <taxon>Thioalkalicoccus</taxon>
    </lineage>
</organism>
<proteinExistence type="predicted"/>
<reference evidence="2 3" key="1">
    <citation type="submission" date="2024-05" db="EMBL/GenBank/DDBJ databases">
        <title>Genome Sequence and Characterization of the New Strain Purple Sulfur Bacterium of Genus Thioalkalicoccus.</title>
        <authorList>
            <person name="Bryantseva I.A."/>
            <person name="Kyndt J.A."/>
            <person name="Imhoff J.F."/>
        </authorList>
    </citation>
    <scope>NUCLEOTIDE SEQUENCE [LARGE SCALE GENOMIC DNA]</scope>
    <source>
        <strain evidence="2 3">Um2</strain>
    </source>
</reference>
<dbReference type="InterPro" id="IPR021139">
    <property type="entry name" value="NYN"/>
</dbReference>
<protein>
    <submittedName>
        <fullName evidence="2">NYN domain-containing protein</fullName>
    </submittedName>
</protein>
<evidence type="ECO:0000313" key="3">
    <source>
        <dbReference type="Proteomes" id="UP001564408"/>
    </source>
</evidence>
<dbReference type="RefSeq" id="WP_369665622.1">
    <property type="nucleotide sequence ID" value="NZ_JBDKXB010000002.1"/>
</dbReference>
<gene>
    <name evidence="2" type="ORF">ABC977_02310</name>
</gene>
<dbReference type="Pfam" id="PF01936">
    <property type="entry name" value="NYN"/>
    <property type="match status" value="1"/>
</dbReference>
<name>A0ABV4BAA3_9GAMM</name>
<dbReference type="Proteomes" id="UP001564408">
    <property type="component" value="Unassembled WGS sequence"/>
</dbReference>
<dbReference type="EMBL" id="JBDKXB010000002">
    <property type="protein sequence ID" value="MEY6431236.1"/>
    <property type="molecule type" value="Genomic_DNA"/>
</dbReference>
<sequence length="188" mass="20874">MSPEFAAHPHSVPAQSLSGLYYLDFSNILGGANEVAKTRYHRDIELRLHLAEMRNLGRRQNEPLRQIRATCVIPARMPLVPVVGAAERAGWKVNPVEVAPNGAEKEADTTLVSEMAMSPLLPGVSPKTTTVTLFSGDRDFRHVVKQLKALGFLVIVMAWNHSTSHRLREAASLFVPLDSYFDRITYLA</sequence>
<evidence type="ECO:0000259" key="1">
    <source>
        <dbReference type="Pfam" id="PF01936"/>
    </source>
</evidence>
<accession>A0ABV4BAA3</accession>
<feature type="domain" description="NYN" evidence="1">
    <location>
        <begin position="44"/>
        <end position="177"/>
    </location>
</feature>
<comment type="caution">
    <text evidence="2">The sequence shown here is derived from an EMBL/GenBank/DDBJ whole genome shotgun (WGS) entry which is preliminary data.</text>
</comment>
<keyword evidence="3" id="KW-1185">Reference proteome</keyword>
<evidence type="ECO:0000313" key="2">
    <source>
        <dbReference type="EMBL" id="MEY6431236.1"/>
    </source>
</evidence>
<dbReference type="Gene3D" id="3.40.50.1010">
    <property type="entry name" value="5'-nuclease"/>
    <property type="match status" value="1"/>
</dbReference>